<dbReference type="Proteomes" id="UP000248856">
    <property type="component" value="Unassembled WGS sequence"/>
</dbReference>
<protein>
    <submittedName>
        <fullName evidence="2">Uncharacterized protein</fullName>
    </submittedName>
</protein>
<feature type="region of interest" description="Disordered" evidence="1">
    <location>
        <begin position="330"/>
        <end position="362"/>
    </location>
</feature>
<evidence type="ECO:0000313" key="2">
    <source>
        <dbReference type="EMBL" id="RAR77807.1"/>
    </source>
</evidence>
<name>A0A328Z4U9_9BURK</name>
<feature type="region of interest" description="Disordered" evidence="1">
    <location>
        <begin position="1"/>
        <end position="99"/>
    </location>
</feature>
<dbReference type="RefSeq" id="WP_245951585.1">
    <property type="nucleotide sequence ID" value="NZ_CBCSGC010000015.1"/>
</dbReference>
<feature type="compositionally biased region" description="Basic and acidic residues" evidence="1">
    <location>
        <begin position="60"/>
        <end position="69"/>
    </location>
</feature>
<feature type="compositionally biased region" description="Polar residues" evidence="1">
    <location>
        <begin position="160"/>
        <end position="169"/>
    </location>
</feature>
<feature type="compositionally biased region" description="Low complexity" evidence="1">
    <location>
        <begin position="27"/>
        <end position="42"/>
    </location>
</feature>
<evidence type="ECO:0000256" key="1">
    <source>
        <dbReference type="SAM" id="MobiDB-lite"/>
    </source>
</evidence>
<gene>
    <name evidence="2" type="ORF">AX018_103410</name>
</gene>
<feature type="region of interest" description="Disordered" evidence="1">
    <location>
        <begin position="157"/>
        <end position="188"/>
    </location>
</feature>
<feature type="compositionally biased region" description="Polar residues" evidence="1">
    <location>
        <begin position="1"/>
        <end position="16"/>
    </location>
</feature>
<reference evidence="2 3" key="1">
    <citation type="submission" date="2018-06" db="EMBL/GenBank/DDBJ databases">
        <title>Genomic Encyclopedia of Archaeal and Bacterial Type Strains, Phase II (KMG-II): from individual species to whole genera.</title>
        <authorList>
            <person name="Goeker M."/>
        </authorList>
    </citation>
    <scope>NUCLEOTIDE SEQUENCE [LARGE SCALE GENOMIC DNA]</scope>
    <source>
        <strain evidence="2 3">CFPB 3232</strain>
    </source>
</reference>
<evidence type="ECO:0000313" key="3">
    <source>
        <dbReference type="Proteomes" id="UP000248856"/>
    </source>
</evidence>
<sequence>MTINSKPNQPPVSRSQPRAPVQGDGQSSSTSGTHSRTSSGTGSRRHEINPDGPQPRQSSLRHDGGETSSRRRVSLQMGSSPTHDEAPLRKGSKITSEDYRHREGFFDNIVGADVSSARKSNMSEEFFELPQDRLHELRQGVGRESNGSEDLFEISLDRPQGSQRGNGENTVPPLEISQAGHQGGEENTVPPRQSWKAMMKAAFSDAGTAGGIALGAAKQAVGSAVAATGYGAAYGVTSYSRNFLQAGGGALSAAKDLLLTPNKRVMGAIVGHLTHQGVAVGVTTLAREVAAEGLRASLRHLPAGALLGIEVGMGVTNFSLQMLRQARERRNPDEAARGFHALSPDEWARKTPDEKDALRAEQQKHSNRVTLLQVASLMTNVSLAIYGTVKGDNSLAAASIASEAKVLAYSVMRDAIQSKWGMVKLTPEDHSHGVSGSHLNSAGLFYGGANVVAGYAWGGLPGLVLPKNISTDNVRDVLRGVEVPGLSKGEAWEAVTKMAMVKFGINTALETADWFSVTEQEALQSHSLQTLSPHIKGNDFGRLKDHVAARVAILDSTNSVGDLVSFLTKDLPPAVSALLTNGAVGAWAAANYKTIGSTWQADGAVRAAENQPRPPVRGPENV</sequence>
<comment type="caution">
    <text evidence="2">The sequence shown here is derived from an EMBL/GenBank/DDBJ whole genome shotgun (WGS) entry which is preliminary data.</text>
</comment>
<dbReference type="AlphaFoldDB" id="A0A328Z4U9"/>
<accession>A0A328Z4U9</accession>
<feature type="compositionally biased region" description="Basic and acidic residues" evidence="1">
    <location>
        <begin position="346"/>
        <end position="362"/>
    </location>
</feature>
<proteinExistence type="predicted"/>
<dbReference type="EMBL" id="QLTA01000034">
    <property type="protein sequence ID" value="RAR77807.1"/>
    <property type="molecule type" value="Genomic_DNA"/>
</dbReference>
<organism evidence="2 3">
    <name type="scientific">Paracidovorax anthurii</name>
    <dbReference type="NCBI Taxonomy" id="78229"/>
    <lineage>
        <taxon>Bacteria</taxon>
        <taxon>Pseudomonadati</taxon>
        <taxon>Pseudomonadota</taxon>
        <taxon>Betaproteobacteria</taxon>
        <taxon>Burkholderiales</taxon>
        <taxon>Comamonadaceae</taxon>
        <taxon>Paracidovorax</taxon>
    </lineage>
</organism>
<keyword evidence="3" id="KW-1185">Reference proteome</keyword>